<name>A0AA47AB65_RHORH</name>
<keyword evidence="3" id="KW-0804">Transcription</keyword>
<dbReference type="InterPro" id="IPR035418">
    <property type="entry name" value="AraC-bd_2"/>
</dbReference>
<dbReference type="PANTHER" id="PTHR46796">
    <property type="entry name" value="HTH-TYPE TRANSCRIPTIONAL ACTIVATOR RHAS-RELATED"/>
    <property type="match status" value="1"/>
</dbReference>
<sequence>MRPKITTVTTDGIDNRDRVAFWEEYNAQELVGLRCSTYHQDGLEARQLNMDLDGLRLADISGNSHVIDRSHQHISATPKDSIFISQLVTGSAFFYYAHGFLRLDAGDMIVYDTTRPYLFGFETDMRQFLLDIPRDALRDHQLTGSPDLPYVLPPTAGGVNGTRVRALGGLVRSLIDDGDADDQRRGDLLTSALTVLTGRESTATALRRTATTHIMAHLTDPDLSVESVARAIGISARHLSRTFAADDTTVAHFIQRQRLDGARRELVDSASFDRRIADIAAHWGFSSQAHFTRAFRREFGCTPSEMRCNRSNVACHIAM</sequence>
<dbReference type="Pfam" id="PF12833">
    <property type="entry name" value="HTH_18"/>
    <property type="match status" value="1"/>
</dbReference>
<organism evidence="5 6">
    <name type="scientific">Rhodococcus rhodochrous</name>
    <dbReference type="NCBI Taxonomy" id="1829"/>
    <lineage>
        <taxon>Bacteria</taxon>
        <taxon>Bacillati</taxon>
        <taxon>Actinomycetota</taxon>
        <taxon>Actinomycetes</taxon>
        <taxon>Mycobacteriales</taxon>
        <taxon>Nocardiaceae</taxon>
        <taxon>Rhodococcus</taxon>
    </lineage>
</organism>
<dbReference type="EMBL" id="CP083974">
    <property type="protein sequence ID" value="UZF44962.1"/>
    <property type="molecule type" value="Genomic_DNA"/>
</dbReference>
<feature type="domain" description="HTH araC/xylS-type" evidence="4">
    <location>
        <begin position="208"/>
        <end position="309"/>
    </location>
</feature>
<dbReference type="Pfam" id="PF14525">
    <property type="entry name" value="AraC_binding_2"/>
    <property type="match status" value="1"/>
</dbReference>
<dbReference type="GO" id="GO:0003700">
    <property type="term" value="F:DNA-binding transcription factor activity"/>
    <property type="evidence" value="ECO:0007669"/>
    <property type="project" value="InterPro"/>
</dbReference>
<protein>
    <submittedName>
        <fullName evidence="5">Helix-turn-helix domain-containing protein</fullName>
    </submittedName>
</protein>
<evidence type="ECO:0000256" key="1">
    <source>
        <dbReference type="ARBA" id="ARBA00023015"/>
    </source>
</evidence>
<dbReference type="PROSITE" id="PS01124">
    <property type="entry name" value="HTH_ARAC_FAMILY_2"/>
    <property type="match status" value="1"/>
</dbReference>
<reference evidence="5 6" key="1">
    <citation type="journal article" date="2021" name="Front. Microbiol.">
        <title>Bacterial Transformation of Aromatic Monomers in Softwood Black Liquor.</title>
        <authorList>
            <person name="Navas L.E."/>
            <person name="Dexter G."/>
            <person name="Liu J."/>
            <person name="Levy-Booth D."/>
            <person name="Cho M."/>
            <person name="Jang S.K."/>
            <person name="Mansfield S.D."/>
            <person name="Renneckar S."/>
            <person name="Mohn W.W."/>
            <person name="Eltis L.D."/>
        </authorList>
    </citation>
    <scope>NUCLEOTIDE SEQUENCE [LARGE SCALE GENOMIC DNA]</scope>
    <source>
        <strain evidence="5 6">GD02</strain>
    </source>
</reference>
<keyword evidence="1" id="KW-0805">Transcription regulation</keyword>
<keyword evidence="2" id="KW-0238">DNA-binding</keyword>
<evidence type="ECO:0000256" key="2">
    <source>
        <dbReference type="ARBA" id="ARBA00023125"/>
    </source>
</evidence>
<proteinExistence type="predicted"/>
<accession>A0AA47AB65</accession>
<gene>
    <name evidence="5" type="ORF">KUM34_024585</name>
</gene>
<dbReference type="AlphaFoldDB" id="A0AA47AB65"/>
<dbReference type="PROSITE" id="PS00041">
    <property type="entry name" value="HTH_ARAC_FAMILY_1"/>
    <property type="match status" value="1"/>
</dbReference>
<dbReference type="RefSeq" id="WP_265572460.1">
    <property type="nucleotide sequence ID" value="NZ_CP083974.1"/>
</dbReference>
<dbReference type="InterPro" id="IPR020449">
    <property type="entry name" value="Tscrpt_reg_AraC-type_HTH"/>
</dbReference>
<dbReference type="SMART" id="SM00342">
    <property type="entry name" value="HTH_ARAC"/>
    <property type="match status" value="1"/>
</dbReference>
<dbReference type="InterPro" id="IPR018060">
    <property type="entry name" value="HTH_AraC"/>
</dbReference>
<evidence type="ECO:0000259" key="4">
    <source>
        <dbReference type="PROSITE" id="PS01124"/>
    </source>
</evidence>
<dbReference type="InterPro" id="IPR018062">
    <property type="entry name" value="HTH_AraC-typ_CS"/>
</dbReference>
<dbReference type="PANTHER" id="PTHR46796:SF6">
    <property type="entry name" value="ARAC SUBFAMILY"/>
    <property type="match status" value="1"/>
</dbReference>
<evidence type="ECO:0000313" key="6">
    <source>
        <dbReference type="Proteomes" id="UP001162740"/>
    </source>
</evidence>
<evidence type="ECO:0000256" key="3">
    <source>
        <dbReference type="ARBA" id="ARBA00023163"/>
    </source>
</evidence>
<dbReference type="Gene3D" id="1.10.10.60">
    <property type="entry name" value="Homeodomain-like"/>
    <property type="match status" value="1"/>
</dbReference>
<dbReference type="SUPFAM" id="SSF46689">
    <property type="entry name" value="Homeodomain-like"/>
    <property type="match status" value="1"/>
</dbReference>
<dbReference type="InterPro" id="IPR050204">
    <property type="entry name" value="AraC_XylS_family_regulators"/>
</dbReference>
<evidence type="ECO:0000313" key="5">
    <source>
        <dbReference type="EMBL" id="UZF44962.1"/>
    </source>
</evidence>
<dbReference type="GO" id="GO:0043565">
    <property type="term" value="F:sequence-specific DNA binding"/>
    <property type="evidence" value="ECO:0007669"/>
    <property type="project" value="InterPro"/>
</dbReference>
<dbReference type="PRINTS" id="PR00032">
    <property type="entry name" value="HTHARAC"/>
</dbReference>
<dbReference type="Proteomes" id="UP001162740">
    <property type="component" value="Chromosome"/>
</dbReference>
<dbReference type="InterPro" id="IPR009057">
    <property type="entry name" value="Homeodomain-like_sf"/>
</dbReference>